<name>A0A0C9TVT3_PAXIN</name>
<keyword evidence="2" id="KW-1185">Reference proteome</keyword>
<sequence length="67" mass="7890">MPLPVGYTAQDYVRWEAYLGYEEYKKREKYTPTPDKYKDIIARSSANRFGESLDEVRMPAAAFKYTL</sequence>
<dbReference type="HOGENOM" id="CLU_2813114_0_0_1"/>
<organism evidence="1 2">
    <name type="scientific">Paxillus involutus ATCC 200175</name>
    <dbReference type="NCBI Taxonomy" id="664439"/>
    <lineage>
        <taxon>Eukaryota</taxon>
        <taxon>Fungi</taxon>
        <taxon>Dikarya</taxon>
        <taxon>Basidiomycota</taxon>
        <taxon>Agaricomycotina</taxon>
        <taxon>Agaricomycetes</taxon>
        <taxon>Agaricomycetidae</taxon>
        <taxon>Boletales</taxon>
        <taxon>Paxilineae</taxon>
        <taxon>Paxillaceae</taxon>
        <taxon>Paxillus</taxon>
    </lineage>
</organism>
<reference evidence="1 2" key="1">
    <citation type="submission" date="2014-06" db="EMBL/GenBank/DDBJ databases">
        <authorList>
            <consortium name="DOE Joint Genome Institute"/>
            <person name="Kuo A."/>
            <person name="Kohler A."/>
            <person name="Nagy L.G."/>
            <person name="Floudas D."/>
            <person name="Copeland A."/>
            <person name="Barry K.W."/>
            <person name="Cichocki N."/>
            <person name="Veneault-Fourrey C."/>
            <person name="LaButti K."/>
            <person name="Lindquist E.A."/>
            <person name="Lipzen A."/>
            <person name="Lundell T."/>
            <person name="Morin E."/>
            <person name="Murat C."/>
            <person name="Sun H."/>
            <person name="Tunlid A."/>
            <person name="Henrissat B."/>
            <person name="Grigoriev I.V."/>
            <person name="Hibbett D.S."/>
            <person name="Martin F."/>
            <person name="Nordberg H.P."/>
            <person name="Cantor M.N."/>
            <person name="Hua S.X."/>
        </authorList>
    </citation>
    <scope>NUCLEOTIDE SEQUENCE [LARGE SCALE GENOMIC DNA]</scope>
    <source>
        <strain evidence="1 2">ATCC 200175</strain>
    </source>
</reference>
<dbReference type="Proteomes" id="UP000053647">
    <property type="component" value="Unassembled WGS sequence"/>
</dbReference>
<proteinExistence type="predicted"/>
<protein>
    <submittedName>
        <fullName evidence="1">Unplaced genomic scaffold PAXINscaffold_57, whole genome shotgun sequence</fullName>
    </submittedName>
</protein>
<dbReference type="EMBL" id="KN819379">
    <property type="protein sequence ID" value="KIJ11436.1"/>
    <property type="molecule type" value="Genomic_DNA"/>
</dbReference>
<dbReference type="OrthoDB" id="3008468at2759"/>
<reference evidence="2" key="2">
    <citation type="submission" date="2015-01" db="EMBL/GenBank/DDBJ databases">
        <title>Evolutionary Origins and Diversification of the Mycorrhizal Mutualists.</title>
        <authorList>
            <consortium name="DOE Joint Genome Institute"/>
            <consortium name="Mycorrhizal Genomics Consortium"/>
            <person name="Kohler A."/>
            <person name="Kuo A."/>
            <person name="Nagy L.G."/>
            <person name="Floudas D."/>
            <person name="Copeland A."/>
            <person name="Barry K.W."/>
            <person name="Cichocki N."/>
            <person name="Veneault-Fourrey C."/>
            <person name="LaButti K."/>
            <person name="Lindquist E.A."/>
            <person name="Lipzen A."/>
            <person name="Lundell T."/>
            <person name="Morin E."/>
            <person name="Murat C."/>
            <person name="Riley R."/>
            <person name="Ohm R."/>
            <person name="Sun H."/>
            <person name="Tunlid A."/>
            <person name="Henrissat B."/>
            <person name="Grigoriev I.V."/>
            <person name="Hibbett D.S."/>
            <person name="Martin F."/>
        </authorList>
    </citation>
    <scope>NUCLEOTIDE SEQUENCE [LARGE SCALE GENOMIC DNA]</scope>
    <source>
        <strain evidence="2">ATCC 200175</strain>
    </source>
</reference>
<accession>A0A0C9TVT3</accession>
<gene>
    <name evidence="1" type="ORF">PAXINDRAFT_15645</name>
</gene>
<dbReference type="AlphaFoldDB" id="A0A0C9TVT3"/>
<evidence type="ECO:0000313" key="1">
    <source>
        <dbReference type="EMBL" id="KIJ11436.1"/>
    </source>
</evidence>
<evidence type="ECO:0000313" key="2">
    <source>
        <dbReference type="Proteomes" id="UP000053647"/>
    </source>
</evidence>